<evidence type="ECO:0000313" key="12">
    <source>
        <dbReference type="EMBL" id="SET84120.1"/>
    </source>
</evidence>
<evidence type="ECO:0000313" key="13">
    <source>
        <dbReference type="Proteomes" id="UP000183760"/>
    </source>
</evidence>
<keyword evidence="6 10" id="KW-0472">Membrane</keyword>
<keyword evidence="5 10" id="KW-1133">Transmembrane helix</keyword>
<evidence type="ECO:0000256" key="8">
    <source>
        <dbReference type="ARBA" id="ARBA00039168"/>
    </source>
</evidence>
<dbReference type="InterPro" id="IPR037185">
    <property type="entry name" value="EmrE-like"/>
</dbReference>
<evidence type="ECO:0000256" key="10">
    <source>
        <dbReference type="SAM" id="Phobius"/>
    </source>
</evidence>
<dbReference type="EMBL" id="BJXR01000065">
    <property type="protein sequence ID" value="GEN12615.1"/>
    <property type="molecule type" value="Genomic_DNA"/>
</dbReference>
<reference evidence="12 13" key="1">
    <citation type="submission" date="2016-10" db="EMBL/GenBank/DDBJ databases">
        <authorList>
            <person name="Varghese N."/>
            <person name="Submissions S."/>
        </authorList>
    </citation>
    <scope>NUCLEOTIDE SEQUENCE [LARGE SCALE GENOMIC DNA]</scope>
    <source>
        <strain evidence="12 13">DSM 16525</strain>
    </source>
</reference>
<protein>
    <recommendedName>
        <fullName evidence="8">Guanidinium exporter</fullName>
    </recommendedName>
</protein>
<reference evidence="11 14" key="2">
    <citation type="submission" date="2019-07" db="EMBL/GenBank/DDBJ databases">
        <title>Whole genome shotgun sequence of Myxococcus fulvus NBRC 100333.</title>
        <authorList>
            <person name="Hosoyama A."/>
            <person name="Uohara A."/>
            <person name="Ohji S."/>
            <person name="Ichikawa N."/>
        </authorList>
    </citation>
    <scope>NUCLEOTIDE SEQUENCE [LARGE SCALE GENOMIC DNA]</scope>
    <source>
        <strain evidence="11 14">NBRC 100333</strain>
    </source>
</reference>
<dbReference type="Proteomes" id="UP000183760">
    <property type="component" value="Unassembled WGS sequence"/>
</dbReference>
<sequence length="108" mass="11222">MAWIILLIAGLLEVCWAIGLKYTEGFTRLVPSVLTGTAIVASMFLLSTAAKTLPIGTAYAVWVGIGALGAAVLGVVLFHEPLTPMRIVFLSMLLVAIIGLKATSGAGH</sequence>
<feature type="transmembrane region" description="Helical" evidence="10">
    <location>
        <begin position="58"/>
        <end position="79"/>
    </location>
</feature>
<dbReference type="FunFam" id="1.10.3730.20:FF:000001">
    <property type="entry name" value="Quaternary ammonium compound resistance transporter SugE"/>
    <property type="match status" value="1"/>
</dbReference>
<dbReference type="Pfam" id="PF00893">
    <property type="entry name" value="Multi_Drug_Res"/>
    <property type="match status" value="1"/>
</dbReference>
<comment type="similarity">
    <text evidence="7">Belongs to the drug/metabolite transporter (DMT) superfamily. Small multidrug resistance (SMR) (TC 2.A.7.1) family. Gdx/SugE subfamily.</text>
</comment>
<feature type="transmembrane region" description="Helical" evidence="10">
    <location>
        <begin position="85"/>
        <end position="103"/>
    </location>
</feature>
<proteinExistence type="inferred from homology"/>
<comment type="subcellular location">
    <subcellularLocation>
        <location evidence="1 9">Cell membrane</location>
        <topology evidence="1 9">Multi-pass membrane protein</topology>
    </subcellularLocation>
</comment>
<dbReference type="NCBIfam" id="NF008512">
    <property type="entry name" value="PRK11431.1"/>
    <property type="match status" value="1"/>
</dbReference>
<feature type="transmembrane region" description="Helical" evidence="10">
    <location>
        <begin position="27"/>
        <end position="46"/>
    </location>
</feature>
<evidence type="ECO:0000256" key="9">
    <source>
        <dbReference type="RuleBase" id="RU003942"/>
    </source>
</evidence>
<evidence type="ECO:0000256" key="3">
    <source>
        <dbReference type="ARBA" id="ARBA00022475"/>
    </source>
</evidence>
<dbReference type="InterPro" id="IPR045324">
    <property type="entry name" value="Small_multidrug_res"/>
</dbReference>
<dbReference type="GO" id="GO:0005886">
    <property type="term" value="C:plasma membrane"/>
    <property type="evidence" value="ECO:0007669"/>
    <property type="project" value="UniProtKB-SubCell"/>
</dbReference>
<evidence type="ECO:0000256" key="5">
    <source>
        <dbReference type="ARBA" id="ARBA00022989"/>
    </source>
</evidence>
<evidence type="ECO:0000256" key="4">
    <source>
        <dbReference type="ARBA" id="ARBA00022692"/>
    </source>
</evidence>
<dbReference type="GO" id="GO:1990961">
    <property type="term" value="P:xenobiotic detoxification by transmembrane export across the plasma membrane"/>
    <property type="evidence" value="ECO:0007669"/>
    <property type="project" value="UniProtKB-ARBA"/>
</dbReference>
<keyword evidence="4 9" id="KW-0812">Transmembrane</keyword>
<name>A0A511TEL8_MYXFU</name>
<dbReference type="Gene3D" id="1.10.3730.20">
    <property type="match status" value="1"/>
</dbReference>
<evidence type="ECO:0000256" key="1">
    <source>
        <dbReference type="ARBA" id="ARBA00004651"/>
    </source>
</evidence>
<dbReference type="PANTHER" id="PTHR30561">
    <property type="entry name" value="SMR FAMILY PROTON-DEPENDENT DRUG EFFLUX TRANSPORTER SUGE"/>
    <property type="match status" value="1"/>
</dbReference>
<keyword evidence="2" id="KW-0813">Transport</keyword>
<dbReference type="SUPFAM" id="SSF103481">
    <property type="entry name" value="Multidrug resistance efflux transporter EmrE"/>
    <property type="match status" value="1"/>
</dbReference>
<accession>A0A511TEL8</accession>
<organism evidence="11 14">
    <name type="scientific">Myxococcus fulvus</name>
    <dbReference type="NCBI Taxonomy" id="33"/>
    <lineage>
        <taxon>Bacteria</taxon>
        <taxon>Pseudomonadati</taxon>
        <taxon>Myxococcota</taxon>
        <taxon>Myxococcia</taxon>
        <taxon>Myxococcales</taxon>
        <taxon>Cystobacterineae</taxon>
        <taxon>Myxococcaceae</taxon>
        <taxon>Myxococcus</taxon>
    </lineage>
</organism>
<dbReference type="RefSeq" id="WP_046713938.1">
    <property type="nucleotide sequence ID" value="NZ_BJXR01000065.1"/>
</dbReference>
<dbReference type="AlphaFoldDB" id="A0A511TEL8"/>
<dbReference type="STRING" id="1334629.MFUL124B02_23015"/>
<evidence type="ECO:0000256" key="7">
    <source>
        <dbReference type="ARBA" id="ARBA00038151"/>
    </source>
</evidence>
<dbReference type="OrthoDB" id="9808638at2"/>
<dbReference type="InterPro" id="IPR000390">
    <property type="entry name" value="Small_drug/metabolite_transptr"/>
</dbReference>
<gene>
    <name evidence="11" type="ORF">MFU01_76520</name>
    <name evidence="12" type="ORF">SAMN05443572_103452</name>
</gene>
<evidence type="ECO:0000313" key="11">
    <source>
        <dbReference type="EMBL" id="GEN12615.1"/>
    </source>
</evidence>
<dbReference type="Proteomes" id="UP000321514">
    <property type="component" value="Unassembled WGS sequence"/>
</dbReference>
<evidence type="ECO:0000256" key="6">
    <source>
        <dbReference type="ARBA" id="ARBA00023136"/>
    </source>
</evidence>
<comment type="caution">
    <text evidence="11">The sequence shown here is derived from an EMBL/GenBank/DDBJ whole genome shotgun (WGS) entry which is preliminary data.</text>
</comment>
<evidence type="ECO:0000256" key="2">
    <source>
        <dbReference type="ARBA" id="ARBA00022448"/>
    </source>
</evidence>
<keyword evidence="13" id="KW-1185">Reference proteome</keyword>
<dbReference type="GO" id="GO:0022857">
    <property type="term" value="F:transmembrane transporter activity"/>
    <property type="evidence" value="ECO:0007669"/>
    <property type="project" value="InterPro"/>
</dbReference>
<dbReference type="PANTHER" id="PTHR30561:SF0">
    <property type="entry name" value="GUANIDINIUM EXPORTER"/>
    <property type="match status" value="1"/>
</dbReference>
<evidence type="ECO:0000313" key="14">
    <source>
        <dbReference type="Proteomes" id="UP000321514"/>
    </source>
</evidence>
<dbReference type="EMBL" id="FOIB01000003">
    <property type="protein sequence ID" value="SET84120.1"/>
    <property type="molecule type" value="Genomic_DNA"/>
</dbReference>
<keyword evidence="3" id="KW-1003">Cell membrane</keyword>